<dbReference type="EMBL" id="CP090165">
    <property type="protein sequence ID" value="UJO15564.1"/>
    <property type="molecule type" value="Genomic_DNA"/>
</dbReference>
<feature type="compositionally biased region" description="Basic and acidic residues" evidence="1">
    <location>
        <begin position="1"/>
        <end position="12"/>
    </location>
</feature>
<dbReference type="KEGG" id="ffu:CLAFUR5_08745"/>
<protein>
    <submittedName>
        <fullName evidence="2">Uncharacterized protein</fullName>
    </submittedName>
</protein>
<accession>A0A9Q8LE56</accession>
<evidence type="ECO:0000313" key="2">
    <source>
        <dbReference type="EMBL" id="UJO15564.1"/>
    </source>
</evidence>
<dbReference type="OMA" id="HAMREDK"/>
<evidence type="ECO:0000313" key="3">
    <source>
        <dbReference type="Proteomes" id="UP000756132"/>
    </source>
</evidence>
<keyword evidence="3" id="KW-1185">Reference proteome</keyword>
<feature type="compositionally biased region" description="Low complexity" evidence="1">
    <location>
        <begin position="297"/>
        <end position="316"/>
    </location>
</feature>
<sequence length="511" mass="56944">MADSKAQEAAREEQDEQWVEVAPPAYEASANGADEEGDLYYATPQHTGLNEKTASLPQEPSRPETDSTNLATVSKDDVKARQQEEAAVWYKQAPLLSEAPPLPVKEPIHVPSEHSMALEHLKHMPALPVRPKFDDEMLALQLQQEKQERAAVLPPPPHTYKITDSIDSFSYTFSWRRPLTDHPTLSITANDTSTNASHWRLNYQSKYSSRLHRYQADQARVDGDFPARQIAEIKFPEFILPGCGPTITFEAHEDAIDRKGSAHAMREDKFMKCSGWFTTQYALEVPSFGGARCTWRPAQSATDPSQPSPASTSQPQRITTGDLMAQAKRYMNDDTWTPYPNQQLIISQTNHIVATYTRAAPWAKDAGILHIVRPHDIQYLDEYIEGIIIATVAMVGMQDRLGLASSLMQASTEGVLASRRVQQKTTQSTPRSASGVVLAEEPNVQSHYTTSQPATTEYVDVAEGAVGEYKESKIQRSLRRLSDRLAAKSEALLLPQMRMREGTSVVADEKV</sequence>
<organism evidence="2 3">
    <name type="scientific">Passalora fulva</name>
    <name type="common">Tomato leaf mold</name>
    <name type="synonym">Cladosporium fulvum</name>
    <dbReference type="NCBI Taxonomy" id="5499"/>
    <lineage>
        <taxon>Eukaryota</taxon>
        <taxon>Fungi</taxon>
        <taxon>Dikarya</taxon>
        <taxon>Ascomycota</taxon>
        <taxon>Pezizomycotina</taxon>
        <taxon>Dothideomycetes</taxon>
        <taxon>Dothideomycetidae</taxon>
        <taxon>Mycosphaerellales</taxon>
        <taxon>Mycosphaerellaceae</taxon>
        <taxon>Fulvia</taxon>
    </lineage>
</organism>
<reference evidence="2" key="2">
    <citation type="journal article" date="2022" name="Microb. Genom.">
        <title>A chromosome-scale genome assembly of the tomato pathogen Cladosporium fulvum reveals a compartmentalized genome architecture and the presence of a dispensable chromosome.</title>
        <authorList>
            <person name="Zaccaron A.Z."/>
            <person name="Chen L.H."/>
            <person name="Samaras A."/>
            <person name="Stergiopoulos I."/>
        </authorList>
    </citation>
    <scope>NUCLEOTIDE SEQUENCE</scope>
    <source>
        <strain evidence="2">Race5_Kim</strain>
    </source>
</reference>
<dbReference type="AlphaFoldDB" id="A0A9Q8LE56"/>
<feature type="region of interest" description="Disordered" evidence="1">
    <location>
        <begin position="295"/>
        <end position="318"/>
    </location>
</feature>
<reference evidence="2" key="1">
    <citation type="submission" date="2021-12" db="EMBL/GenBank/DDBJ databases">
        <authorList>
            <person name="Zaccaron A."/>
            <person name="Stergiopoulos I."/>
        </authorList>
    </citation>
    <scope>NUCLEOTIDE SEQUENCE</scope>
    <source>
        <strain evidence="2">Race5_Kim</strain>
    </source>
</reference>
<feature type="compositionally biased region" description="Polar residues" evidence="1">
    <location>
        <begin position="44"/>
        <end position="58"/>
    </location>
</feature>
<dbReference type="RefSeq" id="XP_047759930.1">
    <property type="nucleotide sequence ID" value="XM_047907893.1"/>
</dbReference>
<dbReference type="GeneID" id="71988623"/>
<evidence type="ECO:0000256" key="1">
    <source>
        <dbReference type="SAM" id="MobiDB-lite"/>
    </source>
</evidence>
<feature type="region of interest" description="Disordered" evidence="1">
    <location>
        <begin position="1"/>
        <end position="75"/>
    </location>
</feature>
<name>A0A9Q8LE56_PASFU</name>
<dbReference type="OrthoDB" id="3649991at2759"/>
<gene>
    <name evidence="2" type="ORF">CLAFUR5_08745</name>
</gene>
<proteinExistence type="predicted"/>
<dbReference type="Proteomes" id="UP000756132">
    <property type="component" value="Chromosome 3"/>
</dbReference>